<dbReference type="PROSITE" id="PS51257">
    <property type="entry name" value="PROKAR_LIPOPROTEIN"/>
    <property type="match status" value="1"/>
</dbReference>
<sequence>MKIIYTTLLLSIIMFVSSCGSQEKSIAKFYREANNQMKGESFLIEESKNTSDKETKSSSESINYTAESAYMAQVKATYEHYKVNHDDWEYANGDVYLEAAKRRQALIDQCPDCPKKTSVVLPITSPANSQSQAGQTSETSVGEPESSVFFAHLLDTDKKILKTEELSYLNKEDKAKLKKYSVVIASLTNKYNGSEHLKKTLGAKESLIVVKNTSGIYYVIIGTYDSEQEALNKIKTVEEQYNARKSSAQLLKTYRIPLTDLWILRK</sequence>
<reference evidence="3" key="1">
    <citation type="submission" date="2016-04" db="EMBL/GenBank/DDBJ databases">
        <authorList>
            <person name="Evans L.H."/>
            <person name="Alamgir A."/>
            <person name="Owens N."/>
            <person name="Weber N.D."/>
            <person name="Virtaneva K."/>
            <person name="Barbian K."/>
            <person name="Babar A."/>
            <person name="Rosenke K."/>
        </authorList>
    </citation>
    <scope>NUCLEOTIDE SEQUENCE</scope>
    <source>
        <strain evidence="3">86-2</strain>
    </source>
</reference>
<gene>
    <name evidence="3" type="ORF">KL86DYS2_11550</name>
</gene>
<accession>A0A212JHT1</accession>
<dbReference type="AlphaFoldDB" id="A0A212JHT1"/>
<keyword evidence="2" id="KW-0732">Signal</keyword>
<evidence type="ECO:0000256" key="2">
    <source>
        <dbReference type="SAM" id="SignalP"/>
    </source>
</evidence>
<evidence type="ECO:0000313" key="3">
    <source>
        <dbReference type="EMBL" id="SBV98988.1"/>
    </source>
</evidence>
<evidence type="ECO:0000256" key="1">
    <source>
        <dbReference type="SAM" id="MobiDB-lite"/>
    </source>
</evidence>
<feature type="region of interest" description="Disordered" evidence="1">
    <location>
        <begin position="125"/>
        <end position="144"/>
    </location>
</feature>
<organism evidence="3">
    <name type="scientific">uncultured Dysgonomonas sp</name>
    <dbReference type="NCBI Taxonomy" id="206096"/>
    <lineage>
        <taxon>Bacteria</taxon>
        <taxon>Pseudomonadati</taxon>
        <taxon>Bacteroidota</taxon>
        <taxon>Bacteroidia</taxon>
        <taxon>Bacteroidales</taxon>
        <taxon>Dysgonomonadaceae</taxon>
        <taxon>Dysgonomonas</taxon>
        <taxon>environmental samples</taxon>
    </lineage>
</organism>
<proteinExistence type="predicted"/>
<feature type="chain" id="PRO_5012804057" description="SPOR domain-containing protein" evidence="2">
    <location>
        <begin position="22"/>
        <end position="266"/>
    </location>
</feature>
<evidence type="ECO:0008006" key="4">
    <source>
        <dbReference type="Google" id="ProtNLM"/>
    </source>
</evidence>
<dbReference type="RefSeq" id="WP_296948885.1">
    <property type="nucleotide sequence ID" value="NZ_LT599021.1"/>
</dbReference>
<protein>
    <recommendedName>
        <fullName evidence="4">SPOR domain-containing protein</fullName>
    </recommendedName>
</protein>
<feature type="compositionally biased region" description="Polar residues" evidence="1">
    <location>
        <begin position="125"/>
        <end position="140"/>
    </location>
</feature>
<dbReference type="EMBL" id="FLUL01000001">
    <property type="protein sequence ID" value="SBV98988.1"/>
    <property type="molecule type" value="Genomic_DNA"/>
</dbReference>
<feature type="signal peptide" evidence="2">
    <location>
        <begin position="1"/>
        <end position="21"/>
    </location>
</feature>
<name>A0A212JHT1_9BACT</name>